<comment type="caution">
    <text evidence="4">The sequence shown here is derived from an EMBL/GenBank/DDBJ whole genome shotgun (WGS) entry which is preliminary data.</text>
</comment>
<feature type="domain" description="Sacsin/Nov" evidence="3">
    <location>
        <begin position="27"/>
        <end position="153"/>
    </location>
</feature>
<dbReference type="Proteomes" id="UP001642405">
    <property type="component" value="Unassembled WGS sequence"/>
</dbReference>
<dbReference type="PANTHER" id="PTHR47839">
    <property type="entry name" value="DOMAIN PROTEIN, PUTATIVE (AFU_ORTHOLOGUE AFUA_6G04830)-RELATED"/>
    <property type="match status" value="1"/>
</dbReference>
<accession>A0ABP0BY79</accession>
<feature type="region of interest" description="Disordered" evidence="2">
    <location>
        <begin position="1950"/>
        <end position="1985"/>
    </location>
</feature>
<dbReference type="NCBIfam" id="NF047352">
    <property type="entry name" value="P_loop_sacsin"/>
    <property type="match status" value="1"/>
</dbReference>
<feature type="compositionally biased region" description="Low complexity" evidence="2">
    <location>
        <begin position="1673"/>
        <end position="1689"/>
    </location>
</feature>
<feature type="compositionally biased region" description="Gly residues" evidence="2">
    <location>
        <begin position="284"/>
        <end position="302"/>
    </location>
</feature>
<evidence type="ECO:0000256" key="1">
    <source>
        <dbReference type="SAM" id="Coils"/>
    </source>
</evidence>
<feature type="compositionally biased region" description="Basic and acidic residues" evidence="2">
    <location>
        <begin position="1617"/>
        <end position="1631"/>
    </location>
</feature>
<feature type="region of interest" description="Disordered" evidence="2">
    <location>
        <begin position="1205"/>
        <end position="1230"/>
    </location>
</feature>
<dbReference type="PANTHER" id="PTHR47839:SF1">
    <property type="entry name" value="DOMAIN PROTEIN, PUTATIVE (AFU_ORTHOLOGUE AFUA_6G04830)-RELATED"/>
    <property type="match status" value="1"/>
</dbReference>
<evidence type="ECO:0000313" key="5">
    <source>
        <dbReference type="Proteomes" id="UP001642405"/>
    </source>
</evidence>
<organism evidence="4 5">
    <name type="scientific">Sporothrix curviconia</name>
    <dbReference type="NCBI Taxonomy" id="1260050"/>
    <lineage>
        <taxon>Eukaryota</taxon>
        <taxon>Fungi</taxon>
        <taxon>Dikarya</taxon>
        <taxon>Ascomycota</taxon>
        <taxon>Pezizomycotina</taxon>
        <taxon>Sordariomycetes</taxon>
        <taxon>Sordariomycetidae</taxon>
        <taxon>Ophiostomatales</taxon>
        <taxon>Ophiostomataceae</taxon>
        <taxon>Sporothrix</taxon>
    </lineage>
</organism>
<dbReference type="InterPro" id="IPR022155">
    <property type="entry name" value="DUF3684"/>
</dbReference>
<dbReference type="Pfam" id="PF25794">
    <property type="entry name" value="SACS"/>
    <property type="match status" value="1"/>
</dbReference>
<reference evidence="4 5" key="1">
    <citation type="submission" date="2024-01" db="EMBL/GenBank/DDBJ databases">
        <authorList>
            <person name="Allen C."/>
            <person name="Tagirdzhanova G."/>
        </authorList>
    </citation>
    <scope>NUCLEOTIDE SEQUENCE [LARGE SCALE GENOMIC DNA]</scope>
</reference>
<feature type="region of interest" description="Disordered" evidence="2">
    <location>
        <begin position="276"/>
        <end position="317"/>
    </location>
</feature>
<feature type="compositionally biased region" description="Low complexity" evidence="2">
    <location>
        <begin position="1632"/>
        <end position="1641"/>
    </location>
</feature>
<dbReference type="EMBL" id="CAWUHB010000030">
    <property type="protein sequence ID" value="CAK7224341.1"/>
    <property type="molecule type" value="Genomic_DNA"/>
</dbReference>
<feature type="coiled-coil region" evidence="1">
    <location>
        <begin position="339"/>
        <end position="366"/>
    </location>
</feature>
<dbReference type="InterPro" id="IPR036890">
    <property type="entry name" value="HATPase_C_sf"/>
</dbReference>
<gene>
    <name evidence="4" type="ORF">SCUCBS95973_005484</name>
</gene>
<feature type="compositionally biased region" description="Acidic residues" evidence="2">
    <location>
        <begin position="1373"/>
        <end position="1384"/>
    </location>
</feature>
<feature type="compositionally biased region" description="Low complexity" evidence="2">
    <location>
        <begin position="1730"/>
        <end position="1741"/>
    </location>
</feature>
<protein>
    <recommendedName>
        <fullName evidence="3">Sacsin/Nov domain-containing protein</fullName>
    </recommendedName>
</protein>
<keyword evidence="5" id="KW-1185">Reference proteome</keyword>
<dbReference type="Pfam" id="PF12449">
    <property type="entry name" value="DUF3684"/>
    <property type="match status" value="2"/>
</dbReference>
<evidence type="ECO:0000313" key="4">
    <source>
        <dbReference type="EMBL" id="CAK7224341.1"/>
    </source>
</evidence>
<dbReference type="Gene3D" id="3.30.565.10">
    <property type="entry name" value="Histidine kinase-like ATPase, C-terminal domain"/>
    <property type="match status" value="1"/>
</dbReference>
<evidence type="ECO:0000256" key="2">
    <source>
        <dbReference type="SAM" id="MobiDB-lite"/>
    </source>
</evidence>
<dbReference type="SUPFAM" id="SSF55874">
    <property type="entry name" value="ATPase domain of HSP90 chaperone/DNA topoisomerase II/histidine kinase"/>
    <property type="match status" value="1"/>
</dbReference>
<feature type="region of interest" description="Disordered" evidence="2">
    <location>
        <begin position="1710"/>
        <end position="1748"/>
    </location>
</feature>
<feature type="region of interest" description="Disordered" evidence="2">
    <location>
        <begin position="1345"/>
        <end position="1386"/>
    </location>
</feature>
<keyword evidence="1" id="KW-0175">Coiled coil</keyword>
<sequence length="1985" mass="216468">MDYTKLRATALSQGEAEEAVTVDTRALIDKVLARYSGEWTTLRELIQNAADAQATMVKIKWETTPSTTVPLPAGTANNPNALLRHTILHHTLQRLLVENNGQAFSPTDWARLKRIAEGNPDETKIGAFGVGFYSVFADCEEPFIRSGREAMAFYWKGNALFTRKMALPDDALTADQVDKTTFVLDYRNATTALPNLLSVSQFLATSLTFVALQRIEFWIDDWKILDLHKKLSPSVAVAVPRHLDVRTKEGLMTVAGVDRSSAQIDATYMHVVSWKPPTSTSGSGSAGGNSGNGNASGSGGASGSSSNSKSTDTYGMSSGDLPSLRSFFSRLTGSSSASAAQKEQRNKAAREEKVAQEALLQNLTGQGRASIFLRVTSAAVRTSVSANFATELTRATKKPPPKTTKMAILTSTYDDVVASEEAAKAVGTMTSASAAAAAAGKPAASPSADPLQPALPPYTPAIPPANIFASVLPSKKPGGRIFIGFPTMQTTGGGMHVSAPSLIPTVEREAIDLNARWVRNWNMELLRVAGILTRLAFINEMVDLGTKFRQFVDANRAAAAGPNAVKNSNVVPVPTAAEVAQFVPEALHVLKTYTFSDSTPSAYVGQIIEEAFWTASKLPSLDVFSSRGVLPTTKVRMGDPVISKFVDGIPVIVDQMKNNVFIKKLHEFGIIQDASMEDIRFELESKPLDREQLVHFIKWIGNGALSGELDPPSVRQLLQVAVASVVEEDPGGGKDSDSKGKTGGPSVCIIELRSIRAFLSGNKIPANLPLPPSTIPYAITSSIPAPPLQALGWSSLDLVPWLEYLINSRATLGAEHNMTVDPNFAAQVLLVLSKNWDNLSYTHKATITALLKQHTTMPTRTGLKKPEDSFFPSVKLFDDLPVVAANCQHLKDKFLQALGVRKTIDLDTIFTRLVSQPGDTAAAAAAAGGGVGASEKGAPATKKNWSHVELVKYLASVRGDIPSTDIMKLRITAFCPAEAGPAGQERQVASSKLYRPDELFEPSGAVRELGFPILQWPDQTNNYFRKASPEAQFLTSLGLRQHPSVSELLEKMVSPDRDLRDKARAYYIAHHQTHGYASYPIYKTQMSILPVEVVGGNNKTASDEKRPQEKLLPPSALYTNPNAAVLGFPILRTSLLPHASKFGVQPDPPINECVNRLLAKPPQSRDAAAVVFTYFSTRLADLHGNSLNALRNGAFVPVVRKTTMSSSAPPAVTPNGFPDEKKAAASGSRTTKTVETVEHIKPDACYLGSSATYGNIFDFVDFGVNGNAFLFKCGSKSEPTKIEIARLACTEPARLLSTLQTTDRYLALLRSLAEELPRLKNDRELFKQMQSSPFLLASREITRQKSQQATPRASGAFSTLFPSTQASGANGDDGNDNDDDDDDEPPIRQYQLASAKNICILDDYISYRLFKDKLMCAPEEDSLEAFYLDLGAQKLSSVVQEDIRIGARSPSQDDATKLRSFVLERSKIFMYEFQKYRHDAFRRDIRWLEKHLAVEMVQTLSLRRSLRGSAETHTEKRYAASGRDSTGAGYTLYVASRARVDMYQVGQAICQLVLSRPSQQAYFFFEPFLKLELLDLRARGYNVDRILRAKAAEARIAEEERRKALEEEQERIRANEREWAERAQKDRDERATSAAAVAAAARGDVKRPDGRMPGAFDEDDDAAPIRDFPPTEQELAQQLQQQQQQQMLQNAAKKNKGLFSGLTRRLGLDKPEQSFAAVPEPSRQIEDSRAGASTGSAAISGTPNTLADEGRVTNPAAVQQNMLNAINATRPYGSESLYTPPTTNEVKEQATYCDSNHAHDLAMIAQAPRGMNVFLDRGVTTPAADFLARNSVVLASFESLLRDVAAVYDLAPGALQIYYDATGPTIAFNTNGSIFCNLRFFVQLHAHRMQVAGAVGTQARVDATVWWWVVVAHELAHNLESSHNASHSYYTESFVQQYFQKMTARAATWVGGGGNEDGDHPDLSRAPPSYDQATAASLRPPNLMD</sequence>
<feature type="region of interest" description="Disordered" evidence="2">
    <location>
        <begin position="1617"/>
        <end position="1692"/>
    </location>
</feature>
<evidence type="ECO:0000259" key="3">
    <source>
        <dbReference type="Pfam" id="PF25794"/>
    </source>
</evidence>
<name>A0ABP0BY79_9PEZI</name>
<proteinExistence type="predicted"/>
<dbReference type="InterPro" id="IPR058210">
    <property type="entry name" value="SACS/Nov_dom"/>
</dbReference>
<feature type="compositionally biased region" description="Polar residues" evidence="2">
    <location>
        <begin position="1345"/>
        <end position="1368"/>
    </location>
</feature>